<proteinExistence type="predicted"/>
<comment type="caution">
    <text evidence="2">The sequence shown here is derived from an EMBL/GenBank/DDBJ whole genome shotgun (WGS) entry which is preliminary data.</text>
</comment>
<feature type="transmembrane region" description="Helical" evidence="1">
    <location>
        <begin position="153"/>
        <end position="174"/>
    </location>
</feature>
<keyword evidence="3" id="KW-1185">Reference proteome</keyword>
<dbReference type="EMBL" id="SBLB01000001">
    <property type="protein sequence ID" value="RYC72101.1"/>
    <property type="molecule type" value="Genomic_DNA"/>
</dbReference>
<dbReference type="AlphaFoldDB" id="A0A4Q2UVQ7"/>
<feature type="transmembrane region" description="Helical" evidence="1">
    <location>
        <begin position="32"/>
        <end position="51"/>
    </location>
</feature>
<evidence type="ECO:0000256" key="1">
    <source>
        <dbReference type="SAM" id="Phobius"/>
    </source>
</evidence>
<feature type="transmembrane region" description="Helical" evidence="1">
    <location>
        <begin position="186"/>
        <end position="206"/>
    </location>
</feature>
<feature type="transmembrane region" description="Helical" evidence="1">
    <location>
        <begin position="9"/>
        <end position="26"/>
    </location>
</feature>
<evidence type="ECO:0000313" key="3">
    <source>
        <dbReference type="Proteomes" id="UP000290407"/>
    </source>
</evidence>
<keyword evidence="1" id="KW-0472">Membrane</keyword>
<feature type="transmembrane region" description="Helical" evidence="1">
    <location>
        <begin position="63"/>
        <end position="85"/>
    </location>
</feature>
<protein>
    <submittedName>
        <fullName evidence="2">Oligosaccharide repeat unit polymerase</fullName>
    </submittedName>
</protein>
<sequence length="497" mass="54050">MEHDADRRVVRYLLLAMAVAGLGLVWPTDAVFVSTALLSLAGSGLGGVGLLRQPASRLNFFRVAAVTIGLASSLGGLFSLLALSVQQAGLWTDVIEQAHTTSTDLALAQAYADVFALTLWLVGNRVQQAGHITRLHRAALAALTDHRRRLQGLVGLLLLTQGYLLAVGAVVYGGRDLAQDGAPTHPLLALVGPLAPVVPVVLGYYARCQYTQGRYRHVWLYGLLLTVELGWFFLFGRRSVFFFFGLAGLGILFDRPLHRPFRLKTSLALLLTAMMAFALADAYHRLRVVYRFEAAQRMSGWEMLTGLWQADTDEYSALRNRNLALRAGYGSLALGQFVNLFRTSSQSPLLGQQLAGSLLVATPSDFLVDKQTIEVKEKLYEHAFGIGLTDISETLYLESFVDFGGFGFVVYAGFLTVLVGLVYRLASSDRRPVFALLTACVLVSLALSMLETDMITFLIGLRSVLVCYGLAWLLSPKRASAPPSITNGQNASGETPS</sequence>
<feature type="transmembrane region" description="Helical" evidence="1">
    <location>
        <begin position="240"/>
        <end position="258"/>
    </location>
</feature>
<feature type="transmembrane region" description="Helical" evidence="1">
    <location>
        <begin position="403"/>
        <end position="426"/>
    </location>
</feature>
<keyword evidence="1" id="KW-0812">Transmembrane</keyword>
<organism evidence="2 3">
    <name type="scientific">Spirosoma sordidisoli</name>
    <dbReference type="NCBI Taxonomy" id="2502893"/>
    <lineage>
        <taxon>Bacteria</taxon>
        <taxon>Pseudomonadati</taxon>
        <taxon>Bacteroidota</taxon>
        <taxon>Cytophagia</taxon>
        <taxon>Cytophagales</taxon>
        <taxon>Cytophagaceae</taxon>
        <taxon>Spirosoma</taxon>
    </lineage>
</organism>
<accession>A0A4Q2UVQ7</accession>
<evidence type="ECO:0000313" key="2">
    <source>
        <dbReference type="EMBL" id="RYC72101.1"/>
    </source>
</evidence>
<feature type="transmembrane region" description="Helical" evidence="1">
    <location>
        <begin position="218"/>
        <end position="234"/>
    </location>
</feature>
<dbReference type="Proteomes" id="UP000290407">
    <property type="component" value="Unassembled WGS sequence"/>
</dbReference>
<feature type="transmembrane region" description="Helical" evidence="1">
    <location>
        <begin position="456"/>
        <end position="474"/>
    </location>
</feature>
<feature type="transmembrane region" description="Helical" evidence="1">
    <location>
        <begin position="105"/>
        <end position="122"/>
    </location>
</feature>
<gene>
    <name evidence="2" type="ORF">EQG79_08280</name>
</gene>
<reference evidence="2 3" key="1">
    <citation type="submission" date="2019-01" db="EMBL/GenBank/DDBJ databases">
        <title>Spirosoma flava sp. nov., a propanil-degrading bacterium isolated from herbicide-contaminated soil.</title>
        <authorList>
            <person name="Zhang L."/>
            <person name="Jiang J.-D."/>
        </authorList>
    </citation>
    <scope>NUCLEOTIDE SEQUENCE [LARGE SCALE GENOMIC DNA]</scope>
    <source>
        <strain evidence="2 3">TY50</strain>
    </source>
</reference>
<feature type="transmembrane region" description="Helical" evidence="1">
    <location>
        <begin position="265"/>
        <end position="283"/>
    </location>
</feature>
<feature type="transmembrane region" description="Helical" evidence="1">
    <location>
        <begin position="433"/>
        <end position="450"/>
    </location>
</feature>
<name>A0A4Q2UVQ7_9BACT</name>
<keyword evidence="1" id="KW-1133">Transmembrane helix</keyword>
<dbReference type="RefSeq" id="WP_077920588.1">
    <property type="nucleotide sequence ID" value="NZ_SBLB01000001.1"/>
</dbReference>